<accession>A0A370MXW8</accession>
<organism evidence="1 2">
    <name type="scientific">Paraburkholderia lacunae</name>
    <dbReference type="NCBI Taxonomy" id="2211104"/>
    <lineage>
        <taxon>Bacteria</taxon>
        <taxon>Pseudomonadati</taxon>
        <taxon>Pseudomonadota</taxon>
        <taxon>Betaproteobacteria</taxon>
        <taxon>Burkholderiales</taxon>
        <taxon>Burkholderiaceae</taxon>
        <taxon>Paraburkholderia</taxon>
    </lineage>
</organism>
<dbReference type="EMBL" id="QHKS01000037">
    <property type="protein sequence ID" value="RDJ98221.1"/>
    <property type="molecule type" value="Genomic_DNA"/>
</dbReference>
<dbReference type="Proteomes" id="UP000254875">
    <property type="component" value="Unassembled WGS sequence"/>
</dbReference>
<evidence type="ECO:0000313" key="2">
    <source>
        <dbReference type="Proteomes" id="UP000254875"/>
    </source>
</evidence>
<dbReference type="AlphaFoldDB" id="A0A370MXW8"/>
<evidence type="ECO:0008006" key="3">
    <source>
        <dbReference type="Google" id="ProtNLM"/>
    </source>
</evidence>
<gene>
    <name evidence="1" type="ORF">DLM46_34185</name>
</gene>
<comment type="caution">
    <text evidence="1">The sequence shown here is derived from an EMBL/GenBank/DDBJ whole genome shotgun (WGS) entry which is preliminary data.</text>
</comment>
<name>A0A370MXW8_9BURK</name>
<proteinExistence type="predicted"/>
<dbReference type="RefSeq" id="WP_115108490.1">
    <property type="nucleotide sequence ID" value="NZ_QHKS01000037.1"/>
</dbReference>
<keyword evidence="2" id="KW-1185">Reference proteome</keyword>
<sequence length="210" mass="23959">MQQNPLLRKSENAPAFCDRRCNVIAPFVSAPGNRNESPLLREALPRLNRMACAIGMDLQDSTVSLDGVYDCRANRKAIFKRDMIPNIPENLRGRKTPKRGRKRRFDPAIFGERFRTIERFFAYRRTLRCHSRLRHSVRPRSIPASAIATEPIFPIIARHEIDDCAAAYVNWTCVNLSAVDVRAESLKGSTLCECEKSAPGDDLGIRQRRY</sequence>
<evidence type="ECO:0000313" key="1">
    <source>
        <dbReference type="EMBL" id="RDJ98221.1"/>
    </source>
</evidence>
<reference evidence="2" key="1">
    <citation type="submission" date="2018-05" db="EMBL/GenBank/DDBJ databases">
        <authorList>
            <person name="Feng T."/>
        </authorList>
    </citation>
    <scope>NUCLEOTIDE SEQUENCE [LARGE SCALE GENOMIC DNA]</scope>
    <source>
        <strain evidence="2">S27</strain>
    </source>
</reference>
<dbReference type="OrthoDB" id="9115281at2"/>
<protein>
    <recommendedName>
        <fullName evidence="3">Transposase DDE domain-containing protein</fullName>
    </recommendedName>
</protein>